<evidence type="ECO:0000256" key="2">
    <source>
        <dbReference type="ARBA" id="ARBA00022679"/>
    </source>
</evidence>
<dbReference type="Gene3D" id="3.30.70.3550">
    <property type="entry name" value="Leucyl/phenylalanyl-tRNA-protein transferase, N-terminal domain"/>
    <property type="match status" value="1"/>
</dbReference>
<evidence type="ECO:0000256" key="3">
    <source>
        <dbReference type="ARBA" id="ARBA00023315"/>
    </source>
</evidence>
<dbReference type="Gene3D" id="3.40.630.70">
    <property type="entry name" value="Leucyl/phenylalanyl-tRNA-protein transferase, C-terminal domain"/>
    <property type="match status" value="1"/>
</dbReference>
<dbReference type="InterPro" id="IPR016181">
    <property type="entry name" value="Acyl_CoA_acyltransferase"/>
</dbReference>
<dbReference type="EC" id="2.3.2.6" evidence="4"/>
<keyword evidence="3 4" id="KW-0012">Acyltransferase</keyword>
<evidence type="ECO:0000256" key="1">
    <source>
        <dbReference type="ARBA" id="ARBA00022490"/>
    </source>
</evidence>
<comment type="similarity">
    <text evidence="4">Belongs to the L/F-transferase family.</text>
</comment>
<dbReference type="Proteomes" id="UP001595636">
    <property type="component" value="Unassembled WGS sequence"/>
</dbReference>
<evidence type="ECO:0000256" key="4">
    <source>
        <dbReference type="HAMAP-Rule" id="MF_00688"/>
    </source>
</evidence>
<dbReference type="InterPro" id="IPR042221">
    <property type="entry name" value="Leu/Phe-tRNA_Trfase_N"/>
</dbReference>
<dbReference type="PANTHER" id="PTHR30098">
    <property type="entry name" value="LEUCYL/PHENYLALANYL-TRNA--PROTEIN TRANSFERASE"/>
    <property type="match status" value="1"/>
</dbReference>
<evidence type="ECO:0000313" key="5">
    <source>
        <dbReference type="EMBL" id="MFC3624912.1"/>
    </source>
</evidence>
<keyword evidence="2 4" id="KW-0808">Transferase</keyword>
<dbReference type="SUPFAM" id="SSF55729">
    <property type="entry name" value="Acyl-CoA N-acyltransferases (Nat)"/>
    <property type="match status" value="1"/>
</dbReference>
<comment type="catalytic activity">
    <reaction evidence="4">
        <text>L-phenylalanyl-tRNA(Phe) + an N-terminal L-alpha-aminoacyl-[protein] = an N-terminal L-phenylalanyl-L-alpha-aminoacyl-[protein] + tRNA(Phe)</text>
        <dbReference type="Rhea" id="RHEA:43632"/>
        <dbReference type="Rhea" id="RHEA-COMP:9668"/>
        <dbReference type="Rhea" id="RHEA-COMP:9699"/>
        <dbReference type="Rhea" id="RHEA-COMP:10636"/>
        <dbReference type="Rhea" id="RHEA-COMP:10637"/>
        <dbReference type="ChEBI" id="CHEBI:78442"/>
        <dbReference type="ChEBI" id="CHEBI:78531"/>
        <dbReference type="ChEBI" id="CHEBI:78597"/>
        <dbReference type="ChEBI" id="CHEBI:83561"/>
        <dbReference type="EC" id="2.3.2.6"/>
    </reaction>
</comment>
<keyword evidence="1 4" id="KW-0963">Cytoplasm</keyword>
<dbReference type="InterPro" id="IPR042203">
    <property type="entry name" value="Leu/Phe-tRNA_Trfase_C"/>
</dbReference>
<dbReference type="InterPro" id="IPR004616">
    <property type="entry name" value="Leu/Phe-tRNA_Trfase"/>
</dbReference>
<name>A0ABV7TQA1_9NEIS</name>
<reference evidence="6" key="1">
    <citation type="journal article" date="2019" name="Int. J. Syst. Evol. Microbiol.">
        <title>The Global Catalogue of Microorganisms (GCM) 10K type strain sequencing project: providing services to taxonomists for standard genome sequencing and annotation.</title>
        <authorList>
            <consortium name="The Broad Institute Genomics Platform"/>
            <consortium name="The Broad Institute Genome Sequencing Center for Infectious Disease"/>
            <person name="Wu L."/>
            <person name="Ma J."/>
        </authorList>
    </citation>
    <scope>NUCLEOTIDE SEQUENCE [LARGE SCALE GENOMIC DNA]</scope>
    <source>
        <strain evidence="6">KCTC 42195</strain>
    </source>
</reference>
<dbReference type="HAMAP" id="MF_00688">
    <property type="entry name" value="Leu_Phe_trans"/>
    <property type="match status" value="1"/>
</dbReference>
<protein>
    <recommendedName>
        <fullName evidence="4">Leucyl/phenylalanyl-tRNA--protein transferase</fullName>
        <ecNumber evidence="4">2.3.2.6</ecNumber>
    </recommendedName>
    <alternativeName>
        <fullName evidence="4">L/F-transferase</fullName>
    </alternativeName>
    <alternativeName>
        <fullName evidence="4">Leucyltransferase</fullName>
    </alternativeName>
    <alternativeName>
        <fullName evidence="4">Phenyalanyltransferase</fullName>
    </alternativeName>
</protein>
<proteinExistence type="inferred from homology"/>
<comment type="catalytic activity">
    <reaction evidence="4">
        <text>N-terminal L-lysyl-[protein] + L-leucyl-tRNA(Leu) = N-terminal L-leucyl-L-lysyl-[protein] + tRNA(Leu) + H(+)</text>
        <dbReference type="Rhea" id="RHEA:12340"/>
        <dbReference type="Rhea" id="RHEA-COMP:9613"/>
        <dbReference type="Rhea" id="RHEA-COMP:9622"/>
        <dbReference type="Rhea" id="RHEA-COMP:12670"/>
        <dbReference type="Rhea" id="RHEA-COMP:12671"/>
        <dbReference type="ChEBI" id="CHEBI:15378"/>
        <dbReference type="ChEBI" id="CHEBI:65249"/>
        <dbReference type="ChEBI" id="CHEBI:78442"/>
        <dbReference type="ChEBI" id="CHEBI:78494"/>
        <dbReference type="ChEBI" id="CHEBI:133043"/>
        <dbReference type="EC" id="2.3.2.6"/>
    </reaction>
</comment>
<evidence type="ECO:0000313" key="6">
    <source>
        <dbReference type="Proteomes" id="UP001595636"/>
    </source>
</evidence>
<dbReference type="NCBIfam" id="TIGR00667">
    <property type="entry name" value="aat"/>
    <property type="match status" value="1"/>
</dbReference>
<keyword evidence="6" id="KW-1185">Reference proteome</keyword>
<gene>
    <name evidence="4 5" type="primary">aat</name>
    <name evidence="5" type="ORF">ACFOKJ_01985</name>
</gene>
<accession>A0ABV7TQA1</accession>
<dbReference type="EMBL" id="JBHRYH010000005">
    <property type="protein sequence ID" value="MFC3624912.1"/>
    <property type="molecule type" value="Genomic_DNA"/>
</dbReference>
<comment type="function">
    <text evidence="4">Functions in the N-end rule pathway of protein degradation where it conjugates Leu, Phe and, less efficiently, Met from aminoacyl-tRNAs to the N-termini of proteins containing an N-terminal arginine or lysine.</text>
</comment>
<dbReference type="GO" id="GO:0008914">
    <property type="term" value="F:leucyl-tRNA--protein transferase activity"/>
    <property type="evidence" value="ECO:0007669"/>
    <property type="project" value="UniProtKB-EC"/>
</dbReference>
<sequence>MIPLLGDAYEFPAVSRALAEPDGLLAVGGDLSSGRLLAGYQRGIFPWFSPGDPILWWAPSQRMVLQPDKLRVTRSLAKSLRNKPYTFCFDRDFEAVMRACAAPRVGQSGTWITEDMIAAYCALHAAGHAHSAEVWQQGRLVGGLYGVAVGRMFYGESMFHRVTDASKIAVVRLAEVLFGNGFGMIDCQLFTPHLESLGAQLIPRAEFVARLETYIRLPAPASLWATEFCNEPS</sequence>
<organism evidence="5 6">
    <name type="scientific">Vogesella amnigena</name>
    <dbReference type="NCBI Taxonomy" id="1507449"/>
    <lineage>
        <taxon>Bacteria</taxon>
        <taxon>Pseudomonadati</taxon>
        <taxon>Pseudomonadota</taxon>
        <taxon>Betaproteobacteria</taxon>
        <taxon>Neisseriales</taxon>
        <taxon>Chromobacteriaceae</taxon>
        <taxon>Vogesella</taxon>
    </lineage>
</organism>
<comment type="catalytic activity">
    <reaction evidence="4">
        <text>N-terminal L-arginyl-[protein] + L-leucyl-tRNA(Leu) = N-terminal L-leucyl-L-arginyl-[protein] + tRNA(Leu) + H(+)</text>
        <dbReference type="Rhea" id="RHEA:50416"/>
        <dbReference type="Rhea" id="RHEA-COMP:9613"/>
        <dbReference type="Rhea" id="RHEA-COMP:9622"/>
        <dbReference type="Rhea" id="RHEA-COMP:12672"/>
        <dbReference type="Rhea" id="RHEA-COMP:12673"/>
        <dbReference type="ChEBI" id="CHEBI:15378"/>
        <dbReference type="ChEBI" id="CHEBI:64719"/>
        <dbReference type="ChEBI" id="CHEBI:78442"/>
        <dbReference type="ChEBI" id="CHEBI:78494"/>
        <dbReference type="ChEBI" id="CHEBI:133044"/>
        <dbReference type="EC" id="2.3.2.6"/>
    </reaction>
</comment>
<comment type="caution">
    <text evidence="5">The sequence shown here is derived from an EMBL/GenBank/DDBJ whole genome shotgun (WGS) entry which is preliminary data.</text>
</comment>
<dbReference type="Pfam" id="PF03588">
    <property type="entry name" value="Leu_Phe_trans"/>
    <property type="match status" value="1"/>
</dbReference>
<comment type="subcellular location">
    <subcellularLocation>
        <location evidence="4">Cytoplasm</location>
    </subcellularLocation>
</comment>
<dbReference type="RefSeq" id="WP_390276319.1">
    <property type="nucleotide sequence ID" value="NZ_JBHRYH010000005.1"/>
</dbReference>
<dbReference type="PANTHER" id="PTHR30098:SF2">
    <property type="entry name" value="LEUCYL_PHENYLALANYL-TRNA--PROTEIN TRANSFERASE"/>
    <property type="match status" value="1"/>
</dbReference>